<dbReference type="AlphaFoldDB" id="A0A8H6LZT3"/>
<keyword evidence="1" id="KW-1133">Transmembrane helix</keyword>
<dbReference type="EMBL" id="JACGCI010000058">
    <property type="protein sequence ID" value="KAF6750168.1"/>
    <property type="molecule type" value="Genomic_DNA"/>
</dbReference>
<evidence type="ECO:0000259" key="2">
    <source>
        <dbReference type="Pfam" id="PF20151"/>
    </source>
</evidence>
<dbReference type="Proteomes" id="UP000521943">
    <property type="component" value="Unassembled WGS sequence"/>
</dbReference>
<gene>
    <name evidence="3" type="ORF">DFP72DRAFT_1139779</name>
</gene>
<dbReference type="InterPro" id="IPR045340">
    <property type="entry name" value="DUF6533"/>
</dbReference>
<dbReference type="Pfam" id="PF20151">
    <property type="entry name" value="DUF6533"/>
    <property type="match status" value="1"/>
</dbReference>
<name>A0A8H6LZT3_9AGAR</name>
<protein>
    <recommendedName>
        <fullName evidence="2">DUF6533 domain-containing protein</fullName>
    </recommendedName>
</protein>
<feature type="transmembrane region" description="Helical" evidence="1">
    <location>
        <begin position="213"/>
        <end position="232"/>
    </location>
</feature>
<reference evidence="3 4" key="1">
    <citation type="submission" date="2020-07" db="EMBL/GenBank/DDBJ databases">
        <title>Comparative genomics of pyrophilous fungi reveals a link between fire events and developmental genes.</title>
        <authorList>
            <consortium name="DOE Joint Genome Institute"/>
            <person name="Steindorff A.S."/>
            <person name="Carver A."/>
            <person name="Calhoun S."/>
            <person name="Stillman K."/>
            <person name="Liu H."/>
            <person name="Lipzen A."/>
            <person name="Pangilinan J."/>
            <person name="Labutti K."/>
            <person name="Bruns T.D."/>
            <person name="Grigoriev I.V."/>
        </authorList>
    </citation>
    <scope>NUCLEOTIDE SEQUENCE [LARGE SCALE GENOMIC DNA]</scope>
    <source>
        <strain evidence="3 4">CBS 144469</strain>
    </source>
</reference>
<sequence length="322" mass="36220">MASPTTSCFLNLQSFGKKEFRENQGGLSDLPHLALGLYPSSGSTLNGTESKKPLPPRTVSSLERCVYLQPLLVLQQLSHYNLGGATEKDHKVPPQYHRVRQYIWTSSVAISVPNIRSLTPEEVANISRAIYNSRIYDSVAISAYYSLYVYYYLTTLAEEIAIMWPQRWRTGKVLFFLNRYALFLFITGIGLGLPGFGSQGEAIVGARGNGLKFYFLQITIVGTYWTGQRVYVRAKGSVYLWRSQGQSTGGLDGCGREYLDESRGSERLQVDLLVSMLPPSDRIELERAVYRPRGLYTCGVARVNRRSGWMDARPPLWMTLLG</sequence>
<proteinExistence type="predicted"/>
<feature type="transmembrane region" description="Helical" evidence="1">
    <location>
        <begin position="173"/>
        <end position="193"/>
    </location>
</feature>
<accession>A0A8H6LZT3</accession>
<evidence type="ECO:0000313" key="4">
    <source>
        <dbReference type="Proteomes" id="UP000521943"/>
    </source>
</evidence>
<feature type="domain" description="DUF6533" evidence="2">
    <location>
        <begin position="143"/>
        <end position="183"/>
    </location>
</feature>
<organism evidence="3 4">
    <name type="scientific">Ephemerocybe angulata</name>
    <dbReference type="NCBI Taxonomy" id="980116"/>
    <lineage>
        <taxon>Eukaryota</taxon>
        <taxon>Fungi</taxon>
        <taxon>Dikarya</taxon>
        <taxon>Basidiomycota</taxon>
        <taxon>Agaricomycotina</taxon>
        <taxon>Agaricomycetes</taxon>
        <taxon>Agaricomycetidae</taxon>
        <taxon>Agaricales</taxon>
        <taxon>Agaricineae</taxon>
        <taxon>Psathyrellaceae</taxon>
        <taxon>Ephemerocybe</taxon>
    </lineage>
</organism>
<keyword evidence="4" id="KW-1185">Reference proteome</keyword>
<evidence type="ECO:0000313" key="3">
    <source>
        <dbReference type="EMBL" id="KAF6750168.1"/>
    </source>
</evidence>
<keyword evidence="1" id="KW-0472">Membrane</keyword>
<comment type="caution">
    <text evidence="3">The sequence shown here is derived from an EMBL/GenBank/DDBJ whole genome shotgun (WGS) entry which is preliminary data.</text>
</comment>
<evidence type="ECO:0000256" key="1">
    <source>
        <dbReference type="SAM" id="Phobius"/>
    </source>
</evidence>
<keyword evidence="1" id="KW-0812">Transmembrane</keyword>